<evidence type="ECO:0000256" key="8">
    <source>
        <dbReference type="SAM" id="SignalP"/>
    </source>
</evidence>
<accession>A0A815F8E6</accession>
<evidence type="ECO:0000259" key="9">
    <source>
        <dbReference type="Pfam" id="PF01431"/>
    </source>
</evidence>
<sequence length="674" mass="79670">MRTIFVFLCLLTLIIISSQSLFDIHDLDWSTSPTDNFFMFVNGRWINRTTIPSHESEWGGLFTVKYENTYKLKRILDDLIRHDKSEPPFANGSIEHKLRDFYSAGLDEQAIEDAGLEPIKETLIQIQNIQTYKGLVQFCLDWYTKMNSGLIFDFDVHADDRNSSINTVHWKQTGIQLPERDYYFRNDPISKDIRNHYTQYIDRLLTLSNEIIGTTTTLVDAEDIVSLEIQLAVSHRTPYELRDAESNSQTYHINELDQMMPNLNWHEVFSKLTIENRTTILAQSDYYLLLDKLLVRQPLNTWKNKIRFTILHELARFLTKDFVEAHFNMYDHLVYGQRTDKPRWTKLTEDIDRYLGDLLGQLYIARYFPYESKQRIMSLVENLIDVYQERIRKITWLNNSTKQQAIKKLRAINMKIAYPTMWKTYEDVVIDRSSYFHSLVSIFRHDYRKKMDDLRKPVDRNEWLVPAQIVNAFYYPPFNEIIFPAGILQEPFFSFFADDALNYGAIGYIIGHELTHSLDDQGRKYDEHGNLHHWWTTDDINEFHLRTEKLIQQYDEYRMLNTSISGRLTLGENMADLGGLEIAYQAFLRTDQAKENGLIDGFTPRERFFLSFARTWRVKLTNEKLLSSIRQDPHAPVHLRINGPLSNMMGFYETFNVIKGDGMFRNENERVLVW</sequence>
<gene>
    <name evidence="12" type="ORF">EDS130_LOCUS31400</name>
    <name evidence="11" type="ORF">XAT740_LOCUS6324</name>
</gene>
<evidence type="ECO:0000256" key="7">
    <source>
        <dbReference type="ARBA" id="ARBA00023049"/>
    </source>
</evidence>
<evidence type="ECO:0000259" key="10">
    <source>
        <dbReference type="Pfam" id="PF05649"/>
    </source>
</evidence>
<reference evidence="12" key="1">
    <citation type="submission" date="2021-02" db="EMBL/GenBank/DDBJ databases">
        <authorList>
            <person name="Nowell W R."/>
        </authorList>
    </citation>
    <scope>NUCLEOTIDE SEQUENCE</scope>
</reference>
<dbReference type="InterPro" id="IPR018497">
    <property type="entry name" value="Peptidase_M13_C"/>
</dbReference>
<dbReference type="Proteomes" id="UP000663852">
    <property type="component" value="Unassembled WGS sequence"/>
</dbReference>
<feature type="chain" id="PRO_5036227414" evidence="8">
    <location>
        <begin position="21"/>
        <end position="674"/>
    </location>
</feature>
<dbReference type="OrthoDB" id="6475849at2759"/>
<keyword evidence="13" id="KW-1185">Reference proteome</keyword>
<keyword evidence="7" id="KW-0482">Metalloprotease</keyword>
<proteinExistence type="inferred from homology"/>
<dbReference type="GO" id="GO:0046872">
    <property type="term" value="F:metal ion binding"/>
    <property type="evidence" value="ECO:0007669"/>
    <property type="project" value="UniProtKB-KW"/>
</dbReference>
<dbReference type="EMBL" id="CAJNOJ010000230">
    <property type="protein sequence ID" value="CAF1315883.1"/>
    <property type="molecule type" value="Genomic_DNA"/>
</dbReference>
<keyword evidence="5" id="KW-0378">Hydrolase</keyword>
<dbReference type="Pfam" id="PF01431">
    <property type="entry name" value="Peptidase_M13"/>
    <property type="match status" value="1"/>
</dbReference>
<keyword evidence="8" id="KW-0732">Signal</keyword>
<evidence type="ECO:0000256" key="3">
    <source>
        <dbReference type="ARBA" id="ARBA00022670"/>
    </source>
</evidence>
<keyword evidence="6" id="KW-0862">Zinc</keyword>
<evidence type="ECO:0000313" key="11">
    <source>
        <dbReference type="EMBL" id="CAF0867677.1"/>
    </source>
</evidence>
<dbReference type="Gene3D" id="3.40.390.10">
    <property type="entry name" value="Collagenase (Catalytic Domain)"/>
    <property type="match status" value="1"/>
</dbReference>
<keyword evidence="4" id="KW-0479">Metal-binding</keyword>
<evidence type="ECO:0000313" key="12">
    <source>
        <dbReference type="EMBL" id="CAF1315883.1"/>
    </source>
</evidence>
<dbReference type="AlphaFoldDB" id="A0A815F8E6"/>
<dbReference type="PROSITE" id="PS51885">
    <property type="entry name" value="NEPRILYSIN"/>
    <property type="match status" value="1"/>
</dbReference>
<evidence type="ECO:0000313" key="14">
    <source>
        <dbReference type="Proteomes" id="UP000663852"/>
    </source>
</evidence>
<dbReference type="Pfam" id="PF05649">
    <property type="entry name" value="Peptidase_M13_N"/>
    <property type="match status" value="1"/>
</dbReference>
<dbReference type="InterPro" id="IPR042089">
    <property type="entry name" value="Peptidase_M13_dom_2"/>
</dbReference>
<dbReference type="PANTHER" id="PTHR11733">
    <property type="entry name" value="ZINC METALLOPROTEASE FAMILY M13 NEPRILYSIN-RELATED"/>
    <property type="match status" value="1"/>
</dbReference>
<evidence type="ECO:0000256" key="4">
    <source>
        <dbReference type="ARBA" id="ARBA00022723"/>
    </source>
</evidence>
<evidence type="ECO:0000256" key="6">
    <source>
        <dbReference type="ARBA" id="ARBA00022833"/>
    </source>
</evidence>
<keyword evidence="3" id="KW-0645">Protease</keyword>
<dbReference type="GO" id="GO:0016485">
    <property type="term" value="P:protein processing"/>
    <property type="evidence" value="ECO:0007669"/>
    <property type="project" value="TreeGrafter"/>
</dbReference>
<dbReference type="Proteomes" id="UP000663828">
    <property type="component" value="Unassembled WGS sequence"/>
</dbReference>
<feature type="domain" description="Peptidase M13 N-terminal" evidence="10">
    <location>
        <begin position="33"/>
        <end position="419"/>
    </location>
</feature>
<dbReference type="SUPFAM" id="SSF55486">
    <property type="entry name" value="Metalloproteases ('zincins'), catalytic domain"/>
    <property type="match status" value="1"/>
</dbReference>
<dbReference type="Gene3D" id="1.10.1380.10">
    <property type="entry name" value="Neutral endopeptidase , domain2"/>
    <property type="match status" value="1"/>
</dbReference>
<dbReference type="InterPro" id="IPR024079">
    <property type="entry name" value="MetalloPept_cat_dom_sf"/>
</dbReference>
<evidence type="ECO:0000256" key="5">
    <source>
        <dbReference type="ARBA" id="ARBA00022801"/>
    </source>
</evidence>
<comment type="similarity">
    <text evidence="2">Belongs to the peptidase M13 family.</text>
</comment>
<comment type="caution">
    <text evidence="12">The sequence shown here is derived from an EMBL/GenBank/DDBJ whole genome shotgun (WGS) entry which is preliminary data.</text>
</comment>
<dbReference type="EMBL" id="CAJNOR010000286">
    <property type="protein sequence ID" value="CAF0867677.1"/>
    <property type="molecule type" value="Genomic_DNA"/>
</dbReference>
<feature type="domain" description="Peptidase M13 C-terminal" evidence="9">
    <location>
        <begin position="471"/>
        <end position="671"/>
    </location>
</feature>
<dbReference type="CDD" id="cd08662">
    <property type="entry name" value="M13"/>
    <property type="match status" value="1"/>
</dbReference>
<evidence type="ECO:0000313" key="13">
    <source>
        <dbReference type="Proteomes" id="UP000663828"/>
    </source>
</evidence>
<evidence type="ECO:0000256" key="2">
    <source>
        <dbReference type="ARBA" id="ARBA00007357"/>
    </source>
</evidence>
<protein>
    <submittedName>
        <fullName evidence="12">Uncharacterized protein</fullName>
    </submittedName>
</protein>
<organism evidence="12 14">
    <name type="scientific">Adineta ricciae</name>
    <name type="common">Rotifer</name>
    <dbReference type="NCBI Taxonomy" id="249248"/>
    <lineage>
        <taxon>Eukaryota</taxon>
        <taxon>Metazoa</taxon>
        <taxon>Spiralia</taxon>
        <taxon>Gnathifera</taxon>
        <taxon>Rotifera</taxon>
        <taxon>Eurotatoria</taxon>
        <taxon>Bdelloidea</taxon>
        <taxon>Adinetida</taxon>
        <taxon>Adinetidae</taxon>
        <taxon>Adineta</taxon>
    </lineage>
</organism>
<evidence type="ECO:0000256" key="1">
    <source>
        <dbReference type="ARBA" id="ARBA00001947"/>
    </source>
</evidence>
<dbReference type="GO" id="GO:0004222">
    <property type="term" value="F:metalloendopeptidase activity"/>
    <property type="evidence" value="ECO:0007669"/>
    <property type="project" value="InterPro"/>
</dbReference>
<name>A0A815F8E6_ADIRI</name>
<dbReference type="InterPro" id="IPR000718">
    <property type="entry name" value="Peptidase_M13"/>
</dbReference>
<dbReference type="PANTHER" id="PTHR11733:SF167">
    <property type="entry name" value="FI17812P1-RELATED"/>
    <property type="match status" value="1"/>
</dbReference>
<comment type="cofactor">
    <cofactor evidence="1">
        <name>Zn(2+)</name>
        <dbReference type="ChEBI" id="CHEBI:29105"/>
    </cofactor>
</comment>
<dbReference type="GO" id="GO:0005886">
    <property type="term" value="C:plasma membrane"/>
    <property type="evidence" value="ECO:0007669"/>
    <property type="project" value="TreeGrafter"/>
</dbReference>
<dbReference type="InterPro" id="IPR008753">
    <property type="entry name" value="Peptidase_M13_N"/>
</dbReference>
<dbReference type="PRINTS" id="PR00786">
    <property type="entry name" value="NEPRILYSIN"/>
</dbReference>
<feature type="signal peptide" evidence="8">
    <location>
        <begin position="1"/>
        <end position="20"/>
    </location>
</feature>